<feature type="transmembrane region" description="Helical" evidence="1">
    <location>
        <begin position="20"/>
        <end position="38"/>
    </location>
</feature>
<proteinExistence type="predicted"/>
<organism evidence="2 3">
    <name type="scientific">Hibiscus sabdariffa</name>
    <name type="common">roselle</name>
    <dbReference type="NCBI Taxonomy" id="183260"/>
    <lineage>
        <taxon>Eukaryota</taxon>
        <taxon>Viridiplantae</taxon>
        <taxon>Streptophyta</taxon>
        <taxon>Embryophyta</taxon>
        <taxon>Tracheophyta</taxon>
        <taxon>Spermatophyta</taxon>
        <taxon>Magnoliopsida</taxon>
        <taxon>eudicotyledons</taxon>
        <taxon>Gunneridae</taxon>
        <taxon>Pentapetalae</taxon>
        <taxon>rosids</taxon>
        <taxon>malvids</taxon>
        <taxon>Malvales</taxon>
        <taxon>Malvaceae</taxon>
        <taxon>Malvoideae</taxon>
        <taxon>Hibiscus</taxon>
    </lineage>
</organism>
<keyword evidence="1" id="KW-0472">Membrane</keyword>
<accession>A0ABR2FG77</accession>
<comment type="caution">
    <text evidence="2">The sequence shown here is derived from an EMBL/GenBank/DDBJ whole genome shotgun (WGS) entry which is preliminary data.</text>
</comment>
<evidence type="ECO:0000256" key="1">
    <source>
        <dbReference type="SAM" id="Phobius"/>
    </source>
</evidence>
<protein>
    <submittedName>
        <fullName evidence="2">Uncharacterized protein</fullName>
    </submittedName>
</protein>
<gene>
    <name evidence="2" type="ORF">V6N12_070240</name>
</gene>
<keyword evidence="1" id="KW-1133">Transmembrane helix</keyword>
<reference evidence="2 3" key="1">
    <citation type="journal article" date="2024" name="G3 (Bethesda)">
        <title>Genome assembly of Hibiscus sabdariffa L. provides insights into metabolisms of medicinal natural products.</title>
        <authorList>
            <person name="Kim T."/>
        </authorList>
    </citation>
    <scope>NUCLEOTIDE SEQUENCE [LARGE SCALE GENOMIC DNA]</scope>
    <source>
        <strain evidence="2">TK-2024</strain>
        <tissue evidence="2">Old leaves</tissue>
    </source>
</reference>
<dbReference type="PANTHER" id="PTHR35281">
    <property type="entry name" value="BNAA02G34170D PROTEIN"/>
    <property type="match status" value="1"/>
</dbReference>
<keyword evidence="3" id="KW-1185">Reference proteome</keyword>
<dbReference type="EMBL" id="JBBPBM010000006">
    <property type="protein sequence ID" value="KAK8579944.1"/>
    <property type="molecule type" value="Genomic_DNA"/>
</dbReference>
<evidence type="ECO:0000313" key="3">
    <source>
        <dbReference type="Proteomes" id="UP001472677"/>
    </source>
</evidence>
<dbReference type="PANTHER" id="PTHR35281:SF2">
    <property type="entry name" value="BNAA02G34170D PROTEIN"/>
    <property type="match status" value="1"/>
</dbReference>
<evidence type="ECO:0000313" key="2">
    <source>
        <dbReference type="EMBL" id="KAK8579944.1"/>
    </source>
</evidence>
<keyword evidence="1" id="KW-0812">Transmembrane</keyword>
<name>A0ABR2FG77_9ROSI</name>
<dbReference type="Proteomes" id="UP001472677">
    <property type="component" value="Unassembled WGS sequence"/>
</dbReference>
<sequence length="98" mass="11192">MASGLQQFEVASGLQQFEVASFVLGFGFFSCFIHFWFLNRVWDVVMVCQAASQTRFRAWKYENGIAGSATIVVRVIACFQPLQDCQAEYFRHLLKPVT</sequence>